<dbReference type="InterPro" id="IPR018076">
    <property type="entry name" value="T2SS_GspF_dom"/>
</dbReference>
<evidence type="ECO:0000259" key="11">
    <source>
        <dbReference type="Pfam" id="PF00482"/>
    </source>
</evidence>
<dbReference type="InterPro" id="IPR003004">
    <property type="entry name" value="GspF/PilC"/>
</dbReference>
<reference evidence="12 13" key="1">
    <citation type="submission" date="2020-08" db="EMBL/GenBank/DDBJ databases">
        <title>Genomic Encyclopedia of Type Strains, Phase IV (KMG-IV): sequencing the most valuable type-strain genomes for metagenomic binning, comparative biology and taxonomic classification.</title>
        <authorList>
            <person name="Goeker M."/>
        </authorList>
    </citation>
    <scope>NUCLEOTIDE SEQUENCE [LARGE SCALE GENOMIC DNA]</scope>
    <source>
        <strain evidence="12 13">DSM 26287</strain>
    </source>
</reference>
<dbReference type="PANTHER" id="PTHR30012">
    <property type="entry name" value="GENERAL SECRETION PATHWAY PROTEIN"/>
    <property type="match status" value="1"/>
</dbReference>
<evidence type="ECO:0000256" key="6">
    <source>
        <dbReference type="ARBA" id="ARBA00022692"/>
    </source>
</evidence>
<dbReference type="PANTHER" id="PTHR30012:SF7">
    <property type="entry name" value="PROTEIN TRANSPORT PROTEIN HOFC HOMOLOG"/>
    <property type="match status" value="1"/>
</dbReference>
<evidence type="ECO:0000256" key="2">
    <source>
        <dbReference type="ARBA" id="ARBA00005745"/>
    </source>
</evidence>
<evidence type="ECO:0000256" key="7">
    <source>
        <dbReference type="ARBA" id="ARBA00022989"/>
    </source>
</evidence>
<feature type="transmembrane region" description="Helical" evidence="10">
    <location>
        <begin position="387"/>
        <end position="407"/>
    </location>
</feature>
<keyword evidence="8 10" id="KW-0472">Membrane</keyword>
<sequence length="414" mass="44714">MAVSKAMKTPAVKALDVFIWQGVNRKGKKVGGELSAKSLQELKAQLRKQGVTPGKVKKKGKPLFGMGGDKAITPMDIALITRQISTMLSAGVPLVQTIEMIGSGHNNGNVQKLMADIGNKLSSGIPLSDCLREHPRYFDDLYCDLVSSGEQSGSLETIYDRIATYKEKAEILKAKIKKAMTYPIAVLVVAAIVTSVLLIFVVPVFKEIFDSFGAELPAFTLLVLAISEFMQAYWYIGLGAIFASFWLFKRAHRNSQSLRDSVDKQILKLPVVGDLLEKAAVARYARTLSTTFAAGVPLPDALESAAGASGNAVFRDAILEIRAEVTSGMQMNLAMRNCAIFPDMVIQMVAIGEESGSVDDMLSKVATVYEQQVDDAVDSLTSLLEPLIMAVLGVVIGGLIIAMYLPIFQIGMVV</sequence>
<comment type="similarity">
    <text evidence="2 9">Belongs to the GSP F family.</text>
</comment>
<evidence type="ECO:0000256" key="5">
    <source>
        <dbReference type="ARBA" id="ARBA00022519"/>
    </source>
</evidence>
<gene>
    <name evidence="12" type="ORF">HNQ55_000243</name>
</gene>
<evidence type="ECO:0000256" key="3">
    <source>
        <dbReference type="ARBA" id="ARBA00022448"/>
    </source>
</evidence>
<feature type="transmembrane region" description="Helical" evidence="10">
    <location>
        <begin position="182"/>
        <end position="205"/>
    </location>
</feature>
<protein>
    <submittedName>
        <fullName evidence="12">Type IV pilus assembly protein PilC</fullName>
    </submittedName>
</protein>
<comment type="caution">
    <text evidence="12">The sequence shown here is derived from an EMBL/GenBank/DDBJ whole genome shotgun (WGS) entry which is preliminary data.</text>
</comment>
<evidence type="ECO:0000256" key="8">
    <source>
        <dbReference type="ARBA" id="ARBA00023136"/>
    </source>
</evidence>
<dbReference type="PRINTS" id="PR00812">
    <property type="entry name" value="BCTERIALGSPF"/>
</dbReference>
<keyword evidence="3 9" id="KW-0813">Transport</keyword>
<dbReference type="Gene3D" id="1.20.81.30">
    <property type="entry name" value="Type II secretion system (T2SS), domain F"/>
    <property type="match status" value="2"/>
</dbReference>
<accession>A0A7X0TS64</accession>
<keyword evidence="4" id="KW-1003">Cell membrane</keyword>
<evidence type="ECO:0000256" key="9">
    <source>
        <dbReference type="RuleBase" id="RU003923"/>
    </source>
</evidence>
<evidence type="ECO:0000313" key="13">
    <source>
        <dbReference type="Proteomes" id="UP000537141"/>
    </source>
</evidence>
<dbReference type="PROSITE" id="PS00874">
    <property type="entry name" value="T2SP_F"/>
    <property type="match status" value="1"/>
</dbReference>
<dbReference type="EMBL" id="JACHHU010000001">
    <property type="protein sequence ID" value="MBB6541769.1"/>
    <property type="molecule type" value="Genomic_DNA"/>
</dbReference>
<feature type="domain" description="Type II secretion system protein GspF" evidence="11">
    <location>
        <begin position="285"/>
        <end position="406"/>
    </location>
</feature>
<dbReference type="GO" id="GO:0005886">
    <property type="term" value="C:plasma membrane"/>
    <property type="evidence" value="ECO:0007669"/>
    <property type="project" value="UniProtKB-SubCell"/>
</dbReference>
<dbReference type="GO" id="GO:0015628">
    <property type="term" value="P:protein secretion by the type II secretion system"/>
    <property type="evidence" value="ECO:0007669"/>
    <property type="project" value="TreeGrafter"/>
</dbReference>
<feature type="transmembrane region" description="Helical" evidence="10">
    <location>
        <begin position="232"/>
        <end position="248"/>
    </location>
</feature>
<dbReference type="AlphaFoldDB" id="A0A7X0TS64"/>
<dbReference type="Pfam" id="PF00482">
    <property type="entry name" value="T2SSF"/>
    <property type="match status" value="2"/>
</dbReference>
<evidence type="ECO:0000256" key="10">
    <source>
        <dbReference type="SAM" id="Phobius"/>
    </source>
</evidence>
<dbReference type="RefSeq" id="WP_184421363.1">
    <property type="nucleotide sequence ID" value="NZ_AP027362.1"/>
</dbReference>
<evidence type="ECO:0000313" key="12">
    <source>
        <dbReference type="EMBL" id="MBB6541769.1"/>
    </source>
</evidence>
<keyword evidence="5" id="KW-0997">Cell inner membrane</keyword>
<dbReference type="InterPro" id="IPR001992">
    <property type="entry name" value="T2SS_GspF/T4SS_PilC_CS"/>
</dbReference>
<dbReference type="InterPro" id="IPR042094">
    <property type="entry name" value="T2SS_GspF_sf"/>
</dbReference>
<evidence type="ECO:0000256" key="4">
    <source>
        <dbReference type="ARBA" id="ARBA00022475"/>
    </source>
</evidence>
<comment type="subcellular location">
    <subcellularLocation>
        <location evidence="1 9">Cell inner membrane</location>
        <topology evidence="1 9">Multi-pass membrane protein</topology>
    </subcellularLocation>
</comment>
<dbReference type="FunFam" id="1.20.81.30:FF:000001">
    <property type="entry name" value="Type II secretion system protein F"/>
    <property type="match status" value="2"/>
</dbReference>
<dbReference type="Proteomes" id="UP000537141">
    <property type="component" value="Unassembled WGS sequence"/>
</dbReference>
<keyword evidence="7 10" id="KW-1133">Transmembrane helix</keyword>
<keyword evidence="6 9" id="KW-0812">Transmembrane</keyword>
<proteinExistence type="inferred from homology"/>
<organism evidence="12 13">
    <name type="scientific">Thalassotalea piscium</name>
    <dbReference type="NCBI Taxonomy" id="1230533"/>
    <lineage>
        <taxon>Bacteria</taxon>
        <taxon>Pseudomonadati</taxon>
        <taxon>Pseudomonadota</taxon>
        <taxon>Gammaproteobacteria</taxon>
        <taxon>Alteromonadales</taxon>
        <taxon>Colwelliaceae</taxon>
        <taxon>Thalassotalea</taxon>
    </lineage>
</organism>
<feature type="domain" description="Type II secretion system protein GspF" evidence="11">
    <location>
        <begin position="81"/>
        <end position="203"/>
    </location>
</feature>
<keyword evidence="13" id="KW-1185">Reference proteome</keyword>
<name>A0A7X0TS64_9GAMM</name>
<evidence type="ECO:0000256" key="1">
    <source>
        <dbReference type="ARBA" id="ARBA00004429"/>
    </source>
</evidence>